<dbReference type="InterPro" id="IPR011604">
    <property type="entry name" value="PDDEXK-like_dom_sf"/>
</dbReference>
<dbReference type="SUPFAM" id="SSF52540">
    <property type="entry name" value="P-loop containing nucleoside triphosphate hydrolases"/>
    <property type="match status" value="1"/>
</dbReference>
<reference evidence="2 3" key="2">
    <citation type="journal article" date="2016" name="ISME J.">
        <title>Heterogeneous composition of key metabolic gene clusters in a vent mussel symbiont population.</title>
        <authorList>
            <person name="Ikuta T."/>
            <person name="Takaki Y."/>
            <person name="Nagai Y."/>
            <person name="Shimamura S."/>
            <person name="Tsuda M."/>
            <person name="Kawagucci S."/>
            <person name="Aoki Y."/>
            <person name="Inoue K."/>
            <person name="Teruya M."/>
            <person name="Satou K."/>
            <person name="Teruya K."/>
            <person name="Shimoji M."/>
            <person name="Tamotsu H."/>
            <person name="Hirano T."/>
            <person name="Maruyama T."/>
            <person name="Yoshida T."/>
        </authorList>
    </citation>
    <scope>NUCLEOTIDE SEQUENCE [LARGE SCALE GENOMIC DNA]</scope>
    <source>
        <strain evidence="2 3">Myojin Knoll</strain>
    </source>
</reference>
<gene>
    <name evidence="2" type="ORF">BSEPE_0317</name>
</gene>
<dbReference type="AlphaFoldDB" id="A0A0P0UQQ9"/>
<accession>A0A0P0UQQ9</accession>
<dbReference type="Gene3D" id="3.90.320.10">
    <property type="match status" value="1"/>
</dbReference>
<proteinExistence type="predicted"/>
<dbReference type="Pfam" id="PF12705">
    <property type="entry name" value="PDDEXK_1"/>
    <property type="match status" value="1"/>
</dbReference>
<keyword evidence="3" id="KW-1185">Reference proteome</keyword>
<dbReference type="Proteomes" id="UP000067399">
    <property type="component" value="Chromosome"/>
</dbReference>
<evidence type="ECO:0000313" key="3">
    <source>
        <dbReference type="Proteomes" id="UP000067399"/>
    </source>
</evidence>
<dbReference type="RefSeq" id="WP_066043119.1">
    <property type="nucleotide sequence ID" value="NZ_AP013042.1"/>
</dbReference>
<reference evidence="2 3" key="1">
    <citation type="journal article" date="2000" name="Mar. Ecol. Prog. Ser.">
        <title>Phylogenetic characterization of endosymbionts in three hydrothermal vent mussels: influence on host distributions.</title>
        <authorList>
            <person name="Fujiwara Y."/>
            <person name="Takai K."/>
            <person name="Uematsu K."/>
            <person name="Tsuchida S."/>
            <person name="Hunt J.C."/>
            <person name="Hashimoto J."/>
        </authorList>
    </citation>
    <scope>NUCLEOTIDE SEQUENCE [LARGE SCALE GENOMIC DNA]</scope>
    <source>
        <strain evidence="2 3">Myojin Knoll</strain>
    </source>
</reference>
<dbReference type="InterPro" id="IPR038726">
    <property type="entry name" value="PDDEXK_AddAB-type"/>
</dbReference>
<protein>
    <recommendedName>
        <fullName evidence="1">PD-(D/E)XK endonuclease-like domain-containing protein</fullName>
    </recommendedName>
</protein>
<dbReference type="KEGG" id="ebh:BSEPE_0317"/>
<sequence length="825" mass="94151">MWINVNTEKLTQDDIIILANNRQVLAFKKTWGMQKRNSALPKAMSWQQYLQESWMKIKSNSSKRLISNNESRTLIERSMLKLKQGKIDNRLLDEVIKNNDYCMAHLIDYAELSETNIENATSFVAWMEDYQQSKYDKNLLDANDLPVLVLESCIDFVKPYIYGFKTLTPVQSLLLNKIGYQTLETIQEKPQNTQQVFQTTDDEILATALWAKGLNKQNPNQHIAIICPTLNKNHYQIKSIFDQVFSDTLVETGKKSYNISLGLPLSDYPLIRHIINIIKLSQQFQSNHISTETFNAVVTSPYIAYAQEEQSARALLVNKVLSFSKMHFKFSRLKDHLDTVPQLKNILESILIQASKPKQGHDQWLSLFDRYLQTWGFATDRTLSSTEYQLFNKYQSARSGLNQLAQISDSISVSTAILDLIKWLSQVIFQPQSAKTPIQILGSLEAEGLFFDHAWVVGMSDEFLPASINTPRFIPNDIAQAHKIPHSNFELIAKDAEDTLNNLTHLAGSVIFSYAKTHSENERQPSPLLTFSDENASPQHKHQSTILETLLDIKANSVSDTQVNGGVGILKDQMACEFKGFAHRLNTRTFDTPHIGLNRMEQGYIIHATLQYFYQDITTQSALLALQQDELKVLIKQKILSALKHYEPSGFKEIEKIRISRILHQFLEEDKNRSAFTVLSTEEKLETNIAGLKFSTRLDRLDEMENGDKIIFDYKIGNPTVSHWCGEVIKEPQLPIYAISKDTQGIAFIQLNANKVSIKGLSKDEESLPKQRTNNSCTQWDKQIVNWKLLLESASQNFQVGKAQVNPTNSACNYCDFDSLCRVEK</sequence>
<dbReference type="STRING" id="1303921.BSEPE_0317"/>
<evidence type="ECO:0000259" key="1">
    <source>
        <dbReference type="Pfam" id="PF12705"/>
    </source>
</evidence>
<dbReference type="InterPro" id="IPR027417">
    <property type="entry name" value="P-loop_NTPase"/>
</dbReference>
<feature type="domain" description="PD-(D/E)XK endonuclease-like" evidence="1">
    <location>
        <begin position="576"/>
        <end position="822"/>
    </location>
</feature>
<name>A0A0P0UQQ9_9GAMM</name>
<dbReference type="OrthoDB" id="9761147at2"/>
<evidence type="ECO:0000313" key="2">
    <source>
        <dbReference type="EMBL" id="BAS67331.1"/>
    </source>
</evidence>
<dbReference type="InterPro" id="IPR019925">
    <property type="entry name" value="DNA_repair_protein_predicted"/>
</dbReference>
<organism evidence="2 3">
    <name type="scientific">endosymbiont of Bathymodiolus septemdierum str. Myojin knoll</name>
    <dbReference type="NCBI Taxonomy" id="1303921"/>
    <lineage>
        <taxon>Bacteria</taxon>
        <taxon>Pseudomonadati</taxon>
        <taxon>Pseudomonadota</taxon>
        <taxon>Gammaproteobacteria</taxon>
        <taxon>sulfur-oxidizing symbionts</taxon>
    </lineage>
</organism>
<dbReference type="NCBIfam" id="TIGR03623">
    <property type="entry name" value="probable DNA repair protein"/>
    <property type="match status" value="1"/>
</dbReference>
<dbReference type="EMBL" id="AP013042">
    <property type="protein sequence ID" value="BAS67331.1"/>
    <property type="molecule type" value="Genomic_DNA"/>
</dbReference>